<dbReference type="InterPro" id="IPR036820">
    <property type="entry name" value="Archease_dom_sf"/>
</dbReference>
<feature type="transmembrane region" description="Helical" evidence="5">
    <location>
        <begin position="21"/>
        <end position="44"/>
    </location>
</feature>
<dbReference type="PANTHER" id="PTHR12682">
    <property type="entry name" value="ARCHEASE"/>
    <property type="match status" value="1"/>
</dbReference>
<keyword evidence="5" id="KW-0812">Transmembrane</keyword>
<keyword evidence="5" id="KW-0472">Membrane</keyword>
<dbReference type="Proteomes" id="UP000031518">
    <property type="component" value="Unassembled WGS sequence"/>
</dbReference>
<dbReference type="InterPro" id="IPR002804">
    <property type="entry name" value="Archease"/>
</dbReference>
<dbReference type="GO" id="GO:0046872">
    <property type="term" value="F:metal ion binding"/>
    <property type="evidence" value="ECO:0007669"/>
    <property type="project" value="UniProtKB-KW"/>
</dbReference>
<evidence type="ECO:0000256" key="3">
    <source>
        <dbReference type="ARBA" id="ARBA00022723"/>
    </source>
</evidence>
<evidence type="ECO:0000256" key="2">
    <source>
        <dbReference type="ARBA" id="ARBA00022694"/>
    </source>
</evidence>
<keyword evidence="5" id="KW-1133">Transmembrane helix</keyword>
<reference evidence="7 8" key="2">
    <citation type="submission" date="2015-01" db="EMBL/GenBank/DDBJ databases">
        <title>Complete genome sequence of Pyrinomonas methylaliphatogenes type strain K22T.</title>
        <authorList>
            <person name="Lee K.C.Y."/>
            <person name="Power J.F."/>
            <person name="Dunfield P.F."/>
            <person name="Morgan X.C."/>
            <person name="Huttenhower C."/>
            <person name="Stott M.B."/>
        </authorList>
    </citation>
    <scope>NUCLEOTIDE SEQUENCE [LARGE SCALE GENOMIC DNA]</scope>
    <source>
        <strain evidence="7 8">K22</strain>
    </source>
</reference>
<comment type="similarity">
    <text evidence="1">Belongs to the archease family.</text>
</comment>
<keyword evidence="2" id="KW-0819">tRNA processing</keyword>
<accession>A0A0B6WX90</accession>
<gene>
    <name evidence="7" type="ORF">PYK22_00775</name>
</gene>
<protein>
    <submittedName>
        <fullName evidence="7">Archease family protein</fullName>
    </submittedName>
</protein>
<dbReference type="InterPro" id="IPR023572">
    <property type="entry name" value="Archease_dom"/>
</dbReference>
<dbReference type="STRING" id="454194.PYK22_00775"/>
<dbReference type="EMBL" id="CBXV010000003">
    <property type="protein sequence ID" value="CDM64780.1"/>
    <property type="molecule type" value="Genomic_DNA"/>
</dbReference>
<sequence>MRRSSVSLNITSPPRQNQSRITPYLICFAMPVRPIIPMTLFSALKAMKRGFIAKPHTADCLLELYGETPEEIFDQSARALLHEMTGRSPEQVAAGKTISYDTITLHAPSLPWLLVDWLNELIYRYDVRHSYTVETRINRLECSPANQFTLHAEIGTVPVADDLAQIQFKAATYHDLRFERTPDGWIAQVVLDV</sequence>
<dbReference type="AlphaFoldDB" id="A0A0B6WX90"/>
<dbReference type="PANTHER" id="PTHR12682:SF11">
    <property type="entry name" value="PROTEIN ARCHEASE"/>
    <property type="match status" value="1"/>
</dbReference>
<organism evidence="7 8">
    <name type="scientific">Pyrinomonas methylaliphatogenes</name>
    <dbReference type="NCBI Taxonomy" id="454194"/>
    <lineage>
        <taxon>Bacteria</taxon>
        <taxon>Pseudomonadati</taxon>
        <taxon>Acidobacteriota</taxon>
        <taxon>Blastocatellia</taxon>
        <taxon>Blastocatellales</taxon>
        <taxon>Pyrinomonadaceae</taxon>
        <taxon>Pyrinomonas</taxon>
    </lineage>
</organism>
<evidence type="ECO:0000259" key="6">
    <source>
        <dbReference type="Pfam" id="PF01951"/>
    </source>
</evidence>
<proteinExistence type="inferred from homology"/>
<keyword evidence="8" id="KW-1185">Reference proteome</keyword>
<evidence type="ECO:0000256" key="5">
    <source>
        <dbReference type="SAM" id="Phobius"/>
    </source>
</evidence>
<reference evidence="7 8" key="1">
    <citation type="submission" date="2013-12" db="EMBL/GenBank/DDBJ databases">
        <authorList>
            <person name="Stott M."/>
        </authorList>
    </citation>
    <scope>NUCLEOTIDE SEQUENCE [LARGE SCALE GENOMIC DNA]</scope>
    <source>
        <strain evidence="7 8">K22</strain>
    </source>
</reference>
<dbReference type="Pfam" id="PF01951">
    <property type="entry name" value="Archease"/>
    <property type="match status" value="1"/>
</dbReference>
<evidence type="ECO:0000256" key="1">
    <source>
        <dbReference type="ARBA" id="ARBA00007963"/>
    </source>
</evidence>
<dbReference type="Gene3D" id="3.55.10.10">
    <property type="entry name" value="Archease domain"/>
    <property type="match status" value="1"/>
</dbReference>
<keyword evidence="3" id="KW-0479">Metal-binding</keyword>
<feature type="domain" description="Archease" evidence="6">
    <location>
        <begin position="55"/>
        <end position="193"/>
    </location>
</feature>
<evidence type="ECO:0000256" key="4">
    <source>
        <dbReference type="ARBA" id="ARBA00022837"/>
    </source>
</evidence>
<dbReference type="SUPFAM" id="SSF69819">
    <property type="entry name" value="MTH1598-like"/>
    <property type="match status" value="1"/>
</dbReference>
<evidence type="ECO:0000313" key="8">
    <source>
        <dbReference type="Proteomes" id="UP000031518"/>
    </source>
</evidence>
<evidence type="ECO:0000313" key="7">
    <source>
        <dbReference type="EMBL" id="CDM64780.1"/>
    </source>
</evidence>
<name>A0A0B6WX90_9BACT</name>
<keyword evidence="4" id="KW-0106">Calcium</keyword>
<dbReference type="GO" id="GO:0008033">
    <property type="term" value="P:tRNA processing"/>
    <property type="evidence" value="ECO:0007669"/>
    <property type="project" value="UniProtKB-KW"/>
</dbReference>